<protein>
    <submittedName>
        <fullName evidence="2">Uncharacterized protein</fullName>
    </submittedName>
</protein>
<evidence type="ECO:0000313" key="2">
    <source>
        <dbReference type="EMBL" id="MFC7345111.1"/>
    </source>
</evidence>
<name>A0ABW2LWS7_9FLAO</name>
<reference evidence="3" key="1">
    <citation type="journal article" date="2019" name="Int. J. Syst. Evol. Microbiol.">
        <title>The Global Catalogue of Microorganisms (GCM) 10K type strain sequencing project: providing services to taxonomists for standard genome sequencing and annotation.</title>
        <authorList>
            <consortium name="The Broad Institute Genomics Platform"/>
            <consortium name="The Broad Institute Genome Sequencing Center for Infectious Disease"/>
            <person name="Wu L."/>
            <person name="Ma J."/>
        </authorList>
    </citation>
    <scope>NUCLEOTIDE SEQUENCE [LARGE SCALE GENOMIC DNA]</scope>
    <source>
        <strain evidence="3">CCUG 54781</strain>
    </source>
</reference>
<dbReference type="RefSeq" id="WP_378171687.1">
    <property type="nucleotide sequence ID" value="NZ_JBHTCR010000001.1"/>
</dbReference>
<keyword evidence="3" id="KW-1185">Reference proteome</keyword>
<organism evidence="2 3">
    <name type="scientific">Chryseobacterium zhengzhouense</name>
    <dbReference type="NCBI Taxonomy" id="1636086"/>
    <lineage>
        <taxon>Bacteria</taxon>
        <taxon>Pseudomonadati</taxon>
        <taxon>Bacteroidota</taxon>
        <taxon>Flavobacteriia</taxon>
        <taxon>Flavobacteriales</taxon>
        <taxon>Weeksellaceae</taxon>
        <taxon>Chryseobacterium group</taxon>
        <taxon>Chryseobacterium</taxon>
    </lineage>
</organism>
<feature type="signal peptide" evidence="1">
    <location>
        <begin position="1"/>
        <end position="24"/>
    </location>
</feature>
<sequence length="407" mass="47189">MTIKTLFFKTQIIVGISAAVLSFAQNTDINNDKDFKLNISYFPVDNNFAKAGVETNDGYLVAGQNFVEEDNTQRNSAIIKIDKSGKLIKKTTLGENKDYTKESFMKTVYSINNNRFIQLGSKKIDDRAYLWLREINENLDVLQDKLFESISVSVMHDPMVFNTKDGFYVISESGFYRDLELNVTFISNDLQKIENHRISYIEPPFDFYNKFSFSVSMVNNKLYITTNGVDERDKENIYATKYKTYILEYDLSTHKITKHKKISESDFLSGKVIVHKDLIYVLGVKYTEEQLTDKKINIRNTMVKVFNMNFEKVKEFTYVPSSEKGKFTQSFYDAVIVNDELHTVGEMYQNGTSSVYLKFDLTGKLLEDRILKYGSRYTENRLIKIVPLKNNELMLLGKGEGWRVIVK</sequence>
<evidence type="ECO:0000313" key="3">
    <source>
        <dbReference type="Proteomes" id="UP001596550"/>
    </source>
</evidence>
<proteinExistence type="predicted"/>
<comment type="caution">
    <text evidence="2">The sequence shown here is derived from an EMBL/GenBank/DDBJ whole genome shotgun (WGS) entry which is preliminary data.</text>
</comment>
<feature type="chain" id="PRO_5047068915" evidence="1">
    <location>
        <begin position="25"/>
        <end position="407"/>
    </location>
</feature>
<keyword evidence="1" id="KW-0732">Signal</keyword>
<accession>A0ABW2LWS7</accession>
<dbReference type="Proteomes" id="UP001596550">
    <property type="component" value="Unassembled WGS sequence"/>
</dbReference>
<gene>
    <name evidence="2" type="ORF">ACFQO9_00090</name>
</gene>
<evidence type="ECO:0000256" key="1">
    <source>
        <dbReference type="SAM" id="SignalP"/>
    </source>
</evidence>
<dbReference type="EMBL" id="JBHTCR010000001">
    <property type="protein sequence ID" value="MFC7345111.1"/>
    <property type="molecule type" value="Genomic_DNA"/>
</dbReference>